<name>A0A1H7VEK7_9STRE</name>
<keyword evidence="2" id="KW-0378">Hydrolase</keyword>
<dbReference type="SUPFAM" id="SSF53474">
    <property type="entry name" value="alpha/beta-Hydrolases"/>
    <property type="match status" value="1"/>
</dbReference>
<feature type="domain" description="AB hydrolase-1" evidence="1">
    <location>
        <begin position="89"/>
        <end position="158"/>
    </location>
</feature>
<sequence length="285" mass="32486">MQAIRVATKRGSILDGAIFTSTQRSDTVLITITGIHGNFYSNPFYVNIGETLNQNGIDFIYAQTNDAFSEIPTINAKTGKEEIIGSWNEDFYDTDEDIEAYLDYAERAGYQHIILAGHSLGANKVIYYLSRYHDQRVKKFILLSPANLTHLTSQVTQLEKTIVKEYVAHGRENEILPFPLLGWIPGTAKMAYGWLFDNILNNVHVETDADFSQIQQIRHTGALVIGTYDRFTYGNPSSFLENINNHFPNPKENELVFIRHTGHTYQKKEQELADCLADLIKKWMN</sequence>
<evidence type="ECO:0000313" key="3">
    <source>
        <dbReference type="Proteomes" id="UP000182764"/>
    </source>
</evidence>
<reference evidence="2 3" key="1">
    <citation type="submission" date="2016-10" db="EMBL/GenBank/DDBJ databases">
        <authorList>
            <person name="de Groot N.N."/>
        </authorList>
    </citation>
    <scope>NUCLEOTIDE SEQUENCE [LARGE SCALE GENOMIC DNA]</scope>
    <source>
        <strain evidence="2 3">VTM1R29</strain>
    </source>
</reference>
<organism evidence="2 3">
    <name type="scientific">Streptococcus gallolyticus</name>
    <dbReference type="NCBI Taxonomy" id="315405"/>
    <lineage>
        <taxon>Bacteria</taxon>
        <taxon>Bacillati</taxon>
        <taxon>Bacillota</taxon>
        <taxon>Bacilli</taxon>
        <taxon>Lactobacillales</taxon>
        <taxon>Streptococcaceae</taxon>
        <taxon>Streptococcus</taxon>
    </lineage>
</organism>
<dbReference type="RefSeq" id="WP_074595993.1">
    <property type="nucleotide sequence ID" value="NZ_FNUH01000003.1"/>
</dbReference>
<proteinExistence type="predicted"/>
<dbReference type="AlphaFoldDB" id="A0A1H7VEK7"/>
<dbReference type="EMBL" id="FOBM01000002">
    <property type="protein sequence ID" value="SEM07500.1"/>
    <property type="molecule type" value="Genomic_DNA"/>
</dbReference>
<dbReference type="InterPro" id="IPR029058">
    <property type="entry name" value="AB_hydrolase_fold"/>
</dbReference>
<dbReference type="GO" id="GO:0016787">
    <property type="term" value="F:hydrolase activity"/>
    <property type="evidence" value="ECO:0007669"/>
    <property type="project" value="UniProtKB-KW"/>
</dbReference>
<dbReference type="Gene3D" id="3.40.50.1820">
    <property type="entry name" value="alpha/beta hydrolase"/>
    <property type="match status" value="1"/>
</dbReference>
<protein>
    <submittedName>
        <fullName evidence="2">Alpha/beta hydrolase family protein</fullName>
    </submittedName>
</protein>
<dbReference type="Proteomes" id="UP000182764">
    <property type="component" value="Unassembled WGS sequence"/>
</dbReference>
<dbReference type="Pfam" id="PF00561">
    <property type="entry name" value="Abhydrolase_1"/>
    <property type="match status" value="1"/>
</dbReference>
<gene>
    <name evidence="2" type="ORF">SAMN04487839_102225</name>
</gene>
<evidence type="ECO:0000259" key="1">
    <source>
        <dbReference type="Pfam" id="PF00561"/>
    </source>
</evidence>
<accession>A0A1H7VEK7</accession>
<evidence type="ECO:0000313" key="2">
    <source>
        <dbReference type="EMBL" id="SEM07500.1"/>
    </source>
</evidence>
<dbReference type="InterPro" id="IPR000073">
    <property type="entry name" value="AB_hydrolase_1"/>
</dbReference>